<comment type="subcellular location">
    <subcellularLocation>
        <location evidence="1">Membrane</location>
        <topology evidence="1">Multi-pass membrane protein</topology>
    </subcellularLocation>
</comment>
<feature type="transmembrane region" description="Helical" evidence="5">
    <location>
        <begin position="60"/>
        <end position="81"/>
    </location>
</feature>
<protein>
    <recommendedName>
        <fullName evidence="6">Cytochrome b561 bacterial/Ni-hydrogenase domain-containing protein</fullName>
    </recommendedName>
</protein>
<feature type="transmembrane region" description="Helical" evidence="5">
    <location>
        <begin position="93"/>
        <end position="113"/>
    </location>
</feature>
<accession>A0A6S7B0P7</accession>
<organism evidence="7 8">
    <name type="scientific">Paraburkholderia ultramafica</name>
    <dbReference type="NCBI Taxonomy" id="1544867"/>
    <lineage>
        <taxon>Bacteria</taxon>
        <taxon>Pseudomonadati</taxon>
        <taxon>Pseudomonadota</taxon>
        <taxon>Betaproteobacteria</taxon>
        <taxon>Burkholderiales</taxon>
        <taxon>Burkholderiaceae</taxon>
        <taxon>Paraburkholderia</taxon>
    </lineage>
</organism>
<dbReference type="Pfam" id="PF01292">
    <property type="entry name" value="Ni_hydr_CYTB"/>
    <property type="match status" value="1"/>
</dbReference>
<keyword evidence="4 5" id="KW-0472">Membrane</keyword>
<evidence type="ECO:0000256" key="4">
    <source>
        <dbReference type="ARBA" id="ARBA00023136"/>
    </source>
</evidence>
<keyword evidence="2 5" id="KW-0812">Transmembrane</keyword>
<keyword evidence="8" id="KW-1185">Reference proteome</keyword>
<feature type="transmembrane region" description="Helical" evidence="5">
    <location>
        <begin position="21"/>
        <end position="40"/>
    </location>
</feature>
<reference evidence="7 8" key="1">
    <citation type="submission" date="2020-04" db="EMBL/GenBank/DDBJ databases">
        <authorList>
            <person name="De Canck E."/>
        </authorList>
    </citation>
    <scope>NUCLEOTIDE SEQUENCE [LARGE SCALE GENOMIC DNA]</scope>
    <source>
        <strain evidence="7 8">LMG 28614</strain>
    </source>
</reference>
<evidence type="ECO:0000259" key="6">
    <source>
        <dbReference type="Pfam" id="PF01292"/>
    </source>
</evidence>
<sequence length="160" mass="17725">MKLPQQHARAPGPKLTRPSRWTLYVLITLLAATGFAWLLAYYGRSDEALPSPIEPWSMKIHGASAMGVIFAVGTMMQRHFLPGWRTGRNRAAGVAMCIALSLLAVTGYGLYYFDGDTLRWIAEWLHWGAGCVLPIALATHVVAARASRRGDQPFSRRRTS</sequence>
<evidence type="ECO:0000313" key="7">
    <source>
        <dbReference type="EMBL" id="CAB3783874.1"/>
    </source>
</evidence>
<dbReference type="RefSeq" id="WP_175148971.1">
    <property type="nucleotide sequence ID" value="NZ_CADIKK010000006.1"/>
</dbReference>
<dbReference type="InterPro" id="IPR011577">
    <property type="entry name" value="Cyt_b561_bac/Ni-Hgenase"/>
</dbReference>
<evidence type="ECO:0000256" key="2">
    <source>
        <dbReference type="ARBA" id="ARBA00022692"/>
    </source>
</evidence>
<dbReference type="AlphaFoldDB" id="A0A6S7B0P7"/>
<evidence type="ECO:0000256" key="5">
    <source>
        <dbReference type="SAM" id="Phobius"/>
    </source>
</evidence>
<feature type="domain" description="Cytochrome b561 bacterial/Ni-hydrogenase" evidence="6">
    <location>
        <begin position="21"/>
        <end position="151"/>
    </location>
</feature>
<gene>
    <name evidence="7" type="ORF">LMG28614_01749</name>
</gene>
<evidence type="ECO:0000256" key="3">
    <source>
        <dbReference type="ARBA" id="ARBA00022989"/>
    </source>
</evidence>
<dbReference type="EMBL" id="CADIKK010000006">
    <property type="protein sequence ID" value="CAB3783874.1"/>
    <property type="molecule type" value="Genomic_DNA"/>
</dbReference>
<proteinExistence type="predicted"/>
<name>A0A6S7B0P7_9BURK</name>
<evidence type="ECO:0000256" key="1">
    <source>
        <dbReference type="ARBA" id="ARBA00004141"/>
    </source>
</evidence>
<feature type="transmembrane region" description="Helical" evidence="5">
    <location>
        <begin position="125"/>
        <end position="147"/>
    </location>
</feature>
<evidence type="ECO:0000313" key="8">
    <source>
        <dbReference type="Proteomes" id="UP000494365"/>
    </source>
</evidence>
<keyword evidence="3 5" id="KW-1133">Transmembrane helix</keyword>
<dbReference type="Proteomes" id="UP000494365">
    <property type="component" value="Unassembled WGS sequence"/>
</dbReference>